<name>A0A8J9V4G8_9NEOP</name>
<dbReference type="AlphaFoldDB" id="A0A8J9V4G8"/>
<protein>
    <recommendedName>
        <fullName evidence="3">DNA endonuclease RBBP8</fullName>
    </recommendedName>
</protein>
<sequence length="490" mass="56528">MGTSIEYDYLDTKKFPTSKIVAVESTLQQTIKQFKDLVVEIEELHLENRNYRSLLSQKEKCDLYNCNVCENLRKELFSKENILKSIVSALHKLNETRDFNILNTIFHLIQNQPLVLSPMRDKITEEKQVEINKLSPNEETCNNNNESVSEIESTLIGRKSPIIFTKKKTSTHSLSLKDKKKCPESWPTPEKRNIKLIFPTPTRATNKASSSRLKQARLNLVKVKTCNVVDLTCSPEVIGRCYSENNLQQNIKQEIIDNDDTIQPSPTSGPIFQPICKSILRESPNKNRKPFVSKIKIEENMPLNTDIDVKQMEESINILQQYPPKLNTPIKQEKCNDETMCPDESISLLQRVNIAVSKNIISPKKPLTENINVTNTQPADAEASMSILQRDVIPVDNKRFKSDMEPLYKEPAARKKMEKRALPGWGCDDCKQFYDDLYKDDPEMLAKKMEECSKHRGRCNPVRPKTPDGFWNPRWEVPQDTEEFNRRNNV</sequence>
<reference evidence="1" key="1">
    <citation type="submission" date="2021-12" db="EMBL/GenBank/DDBJ databases">
        <authorList>
            <person name="Martin H S."/>
        </authorList>
    </citation>
    <scope>NUCLEOTIDE SEQUENCE</scope>
</reference>
<evidence type="ECO:0000313" key="1">
    <source>
        <dbReference type="EMBL" id="CAH0715768.1"/>
    </source>
</evidence>
<keyword evidence="2" id="KW-1185">Reference proteome</keyword>
<accession>A0A8J9V4G8</accession>
<feature type="non-terminal residue" evidence="1">
    <location>
        <position position="490"/>
    </location>
</feature>
<evidence type="ECO:0008006" key="3">
    <source>
        <dbReference type="Google" id="ProtNLM"/>
    </source>
</evidence>
<dbReference type="OrthoDB" id="5801062at2759"/>
<dbReference type="Proteomes" id="UP000838878">
    <property type="component" value="Chromosome 10"/>
</dbReference>
<proteinExistence type="predicted"/>
<gene>
    <name evidence="1" type="ORF">BINO364_LOCUS2649</name>
</gene>
<dbReference type="EMBL" id="OV170230">
    <property type="protein sequence ID" value="CAH0715768.1"/>
    <property type="molecule type" value="Genomic_DNA"/>
</dbReference>
<evidence type="ECO:0000313" key="2">
    <source>
        <dbReference type="Proteomes" id="UP000838878"/>
    </source>
</evidence>
<organism evidence="1 2">
    <name type="scientific">Brenthis ino</name>
    <name type="common">lesser marbled fritillary</name>
    <dbReference type="NCBI Taxonomy" id="405034"/>
    <lineage>
        <taxon>Eukaryota</taxon>
        <taxon>Metazoa</taxon>
        <taxon>Ecdysozoa</taxon>
        <taxon>Arthropoda</taxon>
        <taxon>Hexapoda</taxon>
        <taxon>Insecta</taxon>
        <taxon>Pterygota</taxon>
        <taxon>Neoptera</taxon>
        <taxon>Endopterygota</taxon>
        <taxon>Lepidoptera</taxon>
        <taxon>Glossata</taxon>
        <taxon>Ditrysia</taxon>
        <taxon>Papilionoidea</taxon>
        <taxon>Nymphalidae</taxon>
        <taxon>Heliconiinae</taxon>
        <taxon>Argynnini</taxon>
        <taxon>Brenthis</taxon>
    </lineage>
</organism>